<proteinExistence type="predicted"/>
<organism evidence="1 2">
    <name type="scientific">Pleurodeles waltl</name>
    <name type="common">Iberian ribbed newt</name>
    <dbReference type="NCBI Taxonomy" id="8319"/>
    <lineage>
        <taxon>Eukaryota</taxon>
        <taxon>Metazoa</taxon>
        <taxon>Chordata</taxon>
        <taxon>Craniata</taxon>
        <taxon>Vertebrata</taxon>
        <taxon>Euteleostomi</taxon>
        <taxon>Amphibia</taxon>
        <taxon>Batrachia</taxon>
        <taxon>Caudata</taxon>
        <taxon>Salamandroidea</taxon>
        <taxon>Salamandridae</taxon>
        <taxon>Pleurodelinae</taxon>
        <taxon>Pleurodeles</taxon>
    </lineage>
</organism>
<reference evidence="1" key="1">
    <citation type="journal article" date="2022" name="bioRxiv">
        <title>Sequencing and chromosome-scale assembly of the giantPleurodeles waltlgenome.</title>
        <authorList>
            <person name="Brown T."/>
            <person name="Elewa A."/>
            <person name="Iarovenko S."/>
            <person name="Subramanian E."/>
            <person name="Araus A.J."/>
            <person name="Petzold A."/>
            <person name="Susuki M."/>
            <person name="Suzuki K.-i.T."/>
            <person name="Hayashi T."/>
            <person name="Toyoda A."/>
            <person name="Oliveira C."/>
            <person name="Osipova E."/>
            <person name="Leigh N.D."/>
            <person name="Simon A."/>
            <person name="Yun M.H."/>
        </authorList>
    </citation>
    <scope>NUCLEOTIDE SEQUENCE</scope>
    <source>
        <strain evidence="1">20211129_DDA</strain>
        <tissue evidence="1">Liver</tissue>
    </source>
</reference>
<dbReference type="AlphaFoldDB" id="A0AAV7VB57"/>
<dbReference type="EMBL" id="JANPWB010000003">
    <property type="protein sequence ID" value="KAJ1198815.1"/>
    <property type="molecule type" value="Genomic_DNA"/>
</dbReference>
<comment type="caution">
    <text evidence="1">The sequence shown here is derived from an EMBL/GenBank/DDBJ whole genome shotgun (WGS) entry which is preliminary data.</text>
</comment>
<evidence type="ECO:0000313" key="2">
    <source>
        <dbReference type="Proteomes" id="UP001066276"/>
    </source>
</evidence>
<evidence type="ECO:0000313" key="1">
    <source>
        <dbReference type="EMBL" id="KAJ1198815.1"/>
    </source>
</evidence>
<gene>
    <name evidence="1" type="ORF">NDU88_002654</name>
</gene>
<sequence length="113" mass="13063">MPRLAILLRRMWPELLGDPEYKRDLQATLNGYFSVNWTTTRTRSIEWEALRVVIGGESLSKSCSFRNKLDWELAQQEDVLTALQHQVDNRDTSEADCCVVHGRIGALWSRLDN</sequence>
<name>A0AAV7VB57_PLEWA</name>
<dbReference type="Proteomes" id="UP001066276">
    <property type="component" value="Chromosome 2_1"/>
</dbReference>
<keyword evidence="2" id="KW-1185">Reference proteome</keyword>
<accession>A0AAV7VB57</accession>
<protein>
    <submittedName>
        <fullName evidence="1">Uncharacterized protein</fullName>
    </submittedName>
</protein>